<accession>A0ABV0KN67</accession>
<keyword evidence="2" id="KW-1185">Reference proteome</keyword>
<sequence>MPHPACQPFDLNTFLLQPPNFVAIAHGVRSVVKRVNGGVTTTVYASPGYNATMRSVYSASNYSYSSGRRTQTSSSSRY</sequence>
<reference evidence="1 2" key="1">
    <citation type="submission" date="2022-04" db="EMBL/GenBank/DDBJ databases">
        <title>Positive selection, recombination, and allopatry shape intraspecific diversity of widespread and dominant cyanobacteria.</title>
        <authorList>
            <person name="Wei J."/>
            <person name="Shu W."/>
            <person name="Hu C."/>
        </authorList>
    </citation>
    <scope>NUCLEOTIDE SEQUENCE [LARGE SCALE GENOMIC DNA]</scope>
    <source>
        <strain evidence="1 2">AS-A4</strain>
    </source>
</reference>
<dbReference type="EMBL" id="JAMPLM010000018">
    <property type="protein sequence ID" value="MEP1060436.1"/>
    <property type="molecule type" value="Genomic_DNA"/>
</dbReference>
<gene>
    <name evidence="1" type="ORF">NDI38_18545</name>
</gene>
<dbReference type="RefSeq" id="WP_190452416.1">
    <property type="nucleotide sequence ID" value="NZ_JAMPLM010000018.1"/>
</dbReference>
<name>A0ABV0KN67_9CYAN</name>
<proteinExistence type="predicted"/>
<organism evidence="1 2">
    <name type="scientific">Stenomitos frigidus AS-A4</name>
    <dbReference type="NCBI Taxonomy" id="2933935"/>
    <lineage>
        <taxon>Bacteria</taxon>
        <taxon>Bacillati</taxon>
        <taxon>Cyanobacteriota</taxon>
        <taxon>Cyanophyceae</taxon>
        <taxon>Leptolyngbyales</taxon>
        <taxon>Leptolyngbyaceae</taxon>
        <taxon>Stenomitos</taxon>
    </lineage>
</organism>
<evidence type="ECO:0000313" key="2">
    <source>
        <dbReference type="Proteomes" id="UP001476950"/>
    </source>
</evidence>
<protein>
    <submittedName>
        <fullName evidence="1">Uncharacterized protein</fullName>
    </submittedName>
</protein>
<dbReference type="Proteomes" id="UP001476950">
    <property type="component" value="Unassembled WGS sequence"/>
</dbReference>
<evidence type="ECO:0000313" key="1">
    <source>
        <dbReference type="EMBL" id="MEP1060436.1"/>
    </source>
</evidence>
<comment type="caution">
    <text evidence="1">The sequence shown here is derived from an EMBL/GenBank/DDBJ whole genome shotgun (WGS) entry which is preliminary data.</text>
</comment>